<protein>
    <submittedName>
        <fullName evidence="1">NAD(FAD)-utilizing dehydrogenase</fullName>
    </submittedName>
</protein>
<dbReference type="Gene3D" id="3.50.50.60">
    <property type="entry name" value="FAD/NAD(P)-binding domain"/>
    <property type="match status" value="1"/>
</dbReference>
<gene>
    <name evidence="1" type="ORF">FC699_30460</name>
</gene>
<feature type="non-terminal residue" evidence="1">
    <location>
        <position position="1"/>
    </location>
</feature>
<dbReference type="SUPFAM" id="SSF51905">
    <property type="entry name" value="FAD/NAD(P)-binding domain"/>
    <property type="match status" value="1"/>
</dbReference>
<dbReference type="PANTHER" id="PTHR43106:SF1">
    <property type="entry name" value="DEHYDROGENASE-RELATED"/>
    <property type="match status" value="1"/>
</dbReference>
<dbReference type="EMBL" id="SZON01002578">
    <property type="protein sequence ID" value="TKI85658.1"/>
    <property type="molecule type" value="Genomic_DNA"/>
</dbReference>
<organism evidence="1 2">
    <name type="scientific">Bacillus wiedmannii</name>
    <dbReference type="NCBI Taxonomy" id="1890302"/>
    <lineage>
        <taxon>Bacteria</taxon>
        <taxon>Bacillati</taxon>
        <taxon>Bacillota</taxon>
        <taxon>Bacilli</taxon>
        <taxon>Bacillales</taxon>
        <taxon>Bacillaceae</taxon>
        <taxon>Bacillus</taxon>
        <taxon>Bacillus cereus group</taxon>
    </lineage>
</organism>
<dbReference type="InterPro" id="IPR036188">
    <property type="entry name" value="FAD/NAD-bd_sf"/>
</dbReference>
<feature type="non-terminal residue" evidence="1">
    <location>
        <position position="83"/>
    </location>
</feature>
<evidence type="ECO:0000313" key="2">
    <source>
        <dbReference type="Proteomes" id="UP000305222"/>
    </source>
</evidence>
<proteinExistence type="predicted"/>
<sequence length="83" mass="9646">NIQFHIDVQHIMKQKDHFTIETNEGTVQSKQLVFATGRSGADWLKEMCTSLNISQEQTRVDLGIRVEMNEHQLRSILKDTFET</sequence>
<comment type="caution">
    <text evidence="1">The sequence shown here is derived from an EMBL/GenBank/DDBJ whole genome shotgun (WGS) entry which is preliminary data.</text>
</comment>
<dbReference type="PANTHER" id="PTHR43106">
    <property type="entry name" value="DEHYDROGENASE-RELATED"/>
    <property type="match status" value="1"/>
</dbReference>
<reference evidence="1 2" key="1">
    <citation type="journal article" date="2019" name="Environ. Microbiol.">
        <title>An active ?-lactamase is a part of an orchestrated cell wall stress resistance network of Bacillus subtilis and related rhizosphere species.</title>
        <authorList>
            <person name="Bucher T."/>
            <person name="Keren-Paz A."/>
            <person name="Hausser J."/>
            <person name="Olender T."/>
            <person name="Cytryn E."/>
            <person name="Kolodkin-Gal I."/>
        </authorList>
    </citation>
    <scope>NUCLEOTIDE SEQUENCE [LARGE SCALE GENOMIC DNA]</scope>
    <source>
        <strain evidence="1 2">I5</strain>
    </source>
</reference>
<dbReference type="Proteomes" id="UP000305222">
    <property type="component" value="Unassembled WGS sequence"/>
</dbReference>
<accession>A0A4U3AD82</accession>
<name>A0A4U3AD82_9BACI</name>
<evidence type="ECO:0000313" key="1">
    <source>
        <dbReference type="EMBL" id="TKI85658.1"/>
    </source>
</evidence>
<dbReference type="AlphaFoldDB" id="A0A4U3AD82"/>